<dbReference type="InterPro" id="IPR000873">
    <property type="entry name" value="AMP-dep_synth/lig_dom"/>
</dbReference>
<keyword evidence="3 14" id="KW-0547">Nucleotide-binding</keyword>
<dbReference type="PANTHER" id="PTHR43272">
    <property type="entry name" value="LONG-CHAIN-FATTY-ACID--COA LIGASE"/>
    <property type="match status" value="1"/>
</dbReference>
<comment type="catalytic activity">
    <reaction evidence="12">
        <text>(E)-hexadec-2-enoate + ATP + CoA = (2E)-hexadecenoyl-CoA + AMP + diphosphate</text>
        <dbReference type="Rhea" id="RHEA:36139"/>
        <dbReference type="ChEBI" id="CHEBI:30616"/>
        <dbReference type="ChEBI" id="CHEBI:33019"/>
        <dbReference type="ChEBI" id="CHEBI:57287"/>
        <dbReference type="ChEBI" id="CHEBI:61526"/>
        <dbReference type="ChEBI" id="CHEBI:72745"/>
        <dbReference type="ChEBI" id="CHEBI:456215"/>
    </reaction>
    <physiologicalReaction direction="left-to-right" evidence="12">
        <dbReference type="Rhea" id="RHEA:36140"/>
    </physiologicalReaction>
</comment>
<feature type="domain" description="AMP-dependent synthetase/ligase" evidence="16">
    <location>
        <begin position="102"/>
        <end position="439"/>
    </location>
</feature>
<dbReference type="InterPro" id="IPR045311">
    <property type="entry name" value="LC-FACS_euk"/>
</dbReference>
<comment type="function">
    <text evidence="14">Catalyzes the conversion of long-chain fatty acids to their active form acyl-CoAs for both synthesis of cellular lipids, and degradation via beta-oxidation.</text>
</comment>
<keyword evidence="15" id="KW-0812">Transmembrane</keyword>
<reference evidence="17" key="1">
    <citation type="submission" date="2025-08" db="UniProtKB">
        <authorList>
            <consortium name="Ensembl"/>
        </authorList>
    </citation>
    <scope>IDENTIFICATION</scope>
</reference>
<dbReference type="GO" id="GO:0005739">
    <property type="term" value="C:mitochondrion"/>
    <property type="evidence" value="ECO:0007669"/>
    <property type="project" value="TreeGrafter"/>
</dbReference>
<dbReference type="GO" id="GO:0035338">
    <property type="term" value="P:long-chain fatty-acyl-CoA biosynthetic process"/>
    <property type="evidence" value="ECO:0007669"/>
    <property type="project" value="TreeGrafter"/>
</dbReference>
<evidence type="ECO:0000313" key="18">
    <source>
        <dbReference type="Proteomes" id="UP000694428"/>
    </source>
</evidence>
<keyword evidence="6 14" id="KW-0443">Lipid metabolism</keyword>
<comment type="catalytic activity">
    <reaction evidence="8">
        <text>a long-chain fatty acid + ATP + CoA = a long-chain fatty acyl-CoA + AMP + diphosphate</text>
        <dbReference type="Rhea" id="RHEA:15421"/>
        <dbReference type="ChEBI" id="CHEBI:30616"/>
        <dbReference type="ChEBI" id="CHEBI:33019"/>
        <dbReference type="ChEBI" id="CHEBI:57287"/>
        <dbReference type="ChEBI" id="CHEBI:57560"/>
        <dbReference type="ChEBI" id="CHEBI:83139"/>
        <dbReference type="ChEBI" id="CHEBI:456215"/>
        <dbReference type="EC" id="6.2.1.3"/>
    </reaction>
    <physiologicalReaction direction="left-to-right" evidence="8">
        <dbReference type="Rhea" id="RHEA:15422"/>
    </physiologicalReaction>
</comment>
<reference evidence="17" key="2">
    <citation type="submission" date="2025-09" db="UniProtKB">
        <authorList>
            <consortium name="Ensembl"/>
        </authorList>
    </citation>
    <scope>IDENTIFICATION</scope>
</reference>
<dbReference type="GO" id="GO:0016020">
    <property type="term" value="C:membrane"/>
    <property type="evidence" value="ECO:0007669"/>
    <property type="project" value="TreeGrafter"/>
</dbReference>
<dbReference type="Pfam" id="PF00501">
    <property type="entry name" value="AMP-binding"/>
    <property type="match status" value="1"/>
</dbReference>
<dbReference type="Ensembl" id="ENSPSTT00000018307.1">
    <property type="protein sequence ID" value="ENSPSTP00000017463.1"/>
    <property type="gene ID" value="ENSPSTG00000010517.1"/>
</dbReference>
<dbReference type="CDD" id="cd05927">
    <property type="entry name" value="LC-FACS_euk"/>
    <property type="match status" value="1"/>
</dbReference>
<proteinExistence type="inferred from homology"/>
<evidence type="ECO:0000259" key="16">
    <source>
        <dbReference type="Pfam" id="PF00501"/>
    </source>
</evidence>
<keyword evidence="2 14" id="KW-0436">Ligase</keyword>
<keyword evidence="4 14" id="KW-0276">Fatty acid metabolism</keyword>
<evidence type="ECO:0000256" key="4">
    <source>
        <dbReference type="ARBA" id="ARBA00022832"/>
    </source>
</evidence>
<evidence type="ECO:0000256" key="11">
    <source>
        <dbReference type="ARBA" id="ARBA00024548"/>
    </source>
</evidence>
<dbReference type="SUPFAM" id="SSF56801">
    <property type="entry name" value="Acetyl-CoA synthetase-like"/>
    <property type="match status" value="1"/>
</dbReference>
<dbReference type="GO" id="GO:0005783">
    <property type="term" value="C:endoplasmic reticulum"/>
    <property type="evidence" value="ECO:0007669"/>
    <property type="project" value="TreeGrafter"/>
</dbReference>
<comment type="catalytic activity">
    <reaction evidence="9">
        <text>12-hydroxy-(5Z,8Z,10E,14Z)-eicosatetraenoate + ATP + CoA = 12-hydroxy-(5Z,8Z,10E,14Z)-eicosatetraenoyl-CoA + AMP + diphosphate</text>
        <dbReference type="Rhea" id="RHEA:52112"/>
        <dbReference type="ChEBI" id="CHEBI:30616"/>
        <dbReference type="ChEBI" id="CHEBI:33019"/>
        <dbReference type="ChEBI" id="CHEBI:57287"/>
        <dbReference type="ChEBI" id="CHEBI:90718"/>
        <dbReference type="ChEBI" id="CHEBI:136408"/>
        <dbReference type="ChEBI" id="CHEBI:456215"/>
    </reaction>
    <physiologicalReaction direction="left-to-right" evidence="9">
        <dbReference type="Rhea" id="RHEA:52113"/>
    </physiologicalReaction>
</comment>
<dbReference type="GO" id="GO:0010747">
    <property type="term" value="P:positive regulation of long-chain fatty acid import across plasma membrane"/>
    <property type="evidence" value="ECO:0007669"/>
    <property type="project" value="TreeGrafter"/>
</dbReference>
<comment type="catalytic activity">
    <reaction evidence="7">
        <text>5-hydroxy-(6E,8Z,11Z,14Z)-eicosatetraenoate + ATP + CoA = 5-hydroxy-(6E,8Z,11Z,14Z)-eicosatetraenoyl-CoA + AMP + diphosphate</text>
        <dbReference type="Rhea" id="RHEA:52108"/>
        <dbReference type="ChEBI" id="CHEBI:30616"/>
        <dbReference type="ChEBI" id="CHEBI:33019"/>
        <dbReference type="ChEBI" id="CHEBI:57287"/>
        <dbReference type="ChEBI" id="CHEBI:65341"/>
        <dbReference type="ChEBI" id="CHEBI:136407"/>
        <dbReference type="ChEBI" id="CHEBI:456215"/>
    </reaction>
    <physiologicalReaction direction="left-to-right" evidence="7">
        <dbReference type="Rhea" id="RHEA:52109"/>
    </physiologicalReaction>
</comment>
<dbReference type="PANTHER" id="PTHR43272:SF107">
    <property type="entry name" value="LONG-CHAIN-FATTY-ACID--COA LIGASE 5"/>
    <property type="match status" value="1"/>
</dbReference>
<dbReference type="GO" id="GO:0047676">
    <property type="term" value="F:arachidonate-CoA ligase activity"/>
    <property type="evidence" value="ECO:0007669"/>
    <property type="project" value="UniProtKB-EC"/>
</dbReference>
<feature type="transmembrane region" description="Helical" evidence="15">
    <location>
        <begin position="12"/>
        <end position="32"/>
    </location>
</feature>
<dbReference type="PROSITE" id="PS00455">
    <property type="entry name" value="AMP_BINDING"/>
    <property type="match status" value="1"/>
</dbReference>
<evidence type="ECO:0000256" key="8">
    <source>
        <dbReference type="ARBA" id="ARBA00024484"/>
    </source>
</evidence>
<keyword evidence="5 14" id="KW-0067">ATP-binding</keyword>
<evidence type="ECO:0000313" key="17">
    <source>
        <dbReference type="Ensembl" id="ENSPSTP00000017463.1"/>
    </source>
</evidence>
<evidence type="ECO:0000256" key="14">
    <source>
        <dbReference type="RuleBase" id="RU369030"/>
    </source>
</evidence>
<dbReference type="InterPro" id="IPR042099">
    <property type="entry name" value="ANL_N_sf"/>
</dbReference>
<evidence type="ECO:0000256" key="15">
    <source>
        <dbReference type="SAM" id="Phobius"/>
    </source>
</evidence>
<evidence type="ECO:0000256" key="10">
    <source>
        <dbReference type="ARBA" id="ARBA00024532"/>
    </source>
</evidence>
<comment type="similarity">
    <text evidence="1 14">Belongs to the ATP-dependent AMP-binding enzyme family.</text>
</comment>
<dbReference type="AlphaFoldDB" id="A0A8C9FSM6"/>
<evidence type="ECO:0000256" key="12">
    <source>
        <dbReference type="ARBA" id="ARBA00024565"/>
    </source>
</evidence>
<evidence type="ECO:0000256" key="1">
    <source>
        <dbReference type="ARBA" id="ARBA00006432"/>
    </source>
</evidence>
<dbReference type="InterPro" id="IPR020845">
    <property type="entry name" value="AMP-binding_CS"/>
</dbReference>
<evidence type="ECO:0000256" key="5">
    <source>
        <dbReference type="ARBA" id="ARBA00022840"/>
    </source>
</evidence>
<dbReference type="Proteomes" id="UP000694428">
    <property type="component" value="Unplaced"/>
</dbReference>
<comment type="catalytic activity">
    <reaction evidence="10">
        <text>15-hydroxy-(5Z,8Z,11Z,13E)-eicosatetraenoate + ATP + CoA = 15-hydroxy-(5Z,8Z,11Z,13E)-eicosatetraenoyl-CoA + AMP + diphosphate</text>
        <dbReference type="Rhea" id="RHEA:52116"/>
        <dbReference type="ChEBI" id="CHEBI:30616"/>
        <dbReference type="ChEBI" id="CHEBI:33019"/>
        <dbReference type="ChEBI" id="CHEBI:57287"/>
        <dbReference type="ChEBI" id="CHEBI:78832"/>
        <dbReference type="ChEBI" id="CHEBI:136409"/>
        <dbReference type="ChEBI" id="CHEBI:456215"/>
    </reaction>
    <physiologicalReaction direction="left-to-right" evidence="10">
        <dbReference type="Rhea" id="RHEA:52117"/>
    </physiologicalReaction>
</comment>
<evidence type="ECO:0000256" key="9">
    <source>
        <dbReference type="ARBA" id="ARBA00024495"/>
    </source>
</evidence>
<comment type="catalytic activity">
    <reaction evidence="11">
        <text>(5Z,8Z,11Z,14Z)-eicosatetraenoate + ATP + CoA = (5Z,8Z,11Z,14Z)-eicosatetraenoyl-CoA + AMP + diphosphate</text>
        <dbReference type="Rhea" id="RHEA:19713"/>
        <dbReference type="ChEBI" id="CHEBI:30616"/>
        <dbReference type="ChEBI" id="CHEBI:32395"/>
        <dbReference type="ChEBI" id="CHEBI:33019"/>
        <dbReference type="ChEBI" id="CHEBI:57287"/>
        <dbReference type="ChEBI" id="CHEBI:57368"/>
        <dbReference type="ChEBI" id="CHEBI:456215"/>
        <dbReference type="EC" id="6.2.1.15"/>
    </reaction>
    <physiologicalReaction direction="left-to-right" evidence="11">
        <dbReference type="Rhea" id="RHEA:19714"/>
    </physiologicalReaction>
</comment>
<keyword evidence="18" id="KW-1185">Reference proteome</keyword>
<evidence type="ECO:0000256" key="7">
    <source>
        <dbReference type="ARBA" id="ARBA00024469"/>
    </source>
</evidence>
<organism evidence="17 18">
    <name type="scientific">Pavo cristatus</name>
    <name type="common">Indian peafowl</name>
    <name type="synonym">Blue peafowl</name>
    <dbReference type="NCBI Taxonomy" id="9049"/>
    <lineage>
        <taxon>Eukaryota</taxon>
        <taxon>Metazoa</taxon>
        <taxon>Chordata</taxon>
        <taxon>Craniata</taxon>
        <taxon>Vertebrata</taxon>
        <taxon>Euteleostomi</taxon>
        <taxon>Archelosauria</taxon>
        <taxon>Archosauria</taxon>
        <taxon>Dinosauria</taxon>
        <taxon>Saurischia</taxon>
        <taxon>Theropoda</taxon>
        <taxon>Coelurosauria</taxon>
        <taxon>Aves</taxon>
        <taxon>Neognathae</taxon>
        <taxon>Galloanserae</taxon>
        <taxon>Galliformes</taxon>
        <taxon>Phasianidae</taxon>
        <taxon>Phasianinae</taxon>
        <taxon>Pavo</taxon>
    </lineage>
</organism>
<keyword evidence="15" id="KW-0472">Membrane</keyword>
<comment type="catalytic activity">
    <reaction evidence="13">
        <text>hexadecanoate + ATP + CoA = hexadecanoyl-CoA + AMP + diphosphate</text>
        <dbReference type="Rhea" id="RHEA:30751"/>
        <dbReference type="ChEBI" id="CHEBI:7896"/>
        <dbReference type="ChEBI" id="CHEBI:30616"/>
        <dbReference type="ChEBI" id="CHEBI:33019"/>
        <dbReference type="ChEBI" id="CHEBI:57287"/>
        <dbReference type="ChEBI" id="CHEBI:57379"/>
        <dbReference type="ChEBI" id="CHEBI:456215"/>
    </reaction>
    <physiologicalReaction direction="left-to-right" evidence="13">
        <dbReference type="Rhea" id="RHEA:30752"/>
    </physiologicalReaction>
</comment>
<keyword evidence="15" id="KW-1133">Transmembrane helix</keyword>
<sequence length="648" mass="71619">MIWILQVLFSPLPTPALFTLIAFGALIFLWVISRPKPVLPPVDLNKQSVGIEGGARRAALLTDNNLISYYFEDTKTLYEAFQRGLHASGNGNCLGYRKPNQPYQWLTYKQVLDRAQHLGSGLLQKGCKPSPDQFIGIFAQNRPEWIISEYACYTYSMVAVPLYDTLGPDAILYIVNKADIGIVICDKPDKAEILLENCEQGKTPCLKTIILMDLFDKELKDRGAKVGVEILALQEAEELGRNNIRKPVPPSPEDLCIVCFTSGTTGNPKGAMLTHENVVANAAAFLRTIEDTVECTSSDVSISYLPLAHMFERVVQTVMYSCGAKVGFFQGDIKLLTDDMKTLKPTVFPVVPRLLNRIYDKVQSGANTPVKKFLLNFAATMKMIEVKQGIIRNDSLLDKLVFKKVQETMGGRVRIMVTGAAPISPSVLKFLRSALGCQVTVVSLSFCLEGLLSGSSVCIKGPNVFKGYLKDPEKTAEAIDKDGWLHTGDVGKWMPNGTLKIIDRKKNIFKLAQGEYIAPEKIENVYIRSVAVAQVFVHGESLRSCLIGIVVPDAETLPEFAAKLGVKGSYEDICKNPVSVKKAILEDLVRLGKAAGLKSFEQVKDLYIHTELFSVENGLLTPTLKAKRAELVKVFQKQIEALYSSMHE</sequence>
<evidence type="ECO:0000256" key="3">
    <source>
        <dbReference type="ARBA" id="ARBA00022741"/>
    </source>
</evidence>
<protein>
    <recommendedName>
        <fullName evidence="14">Long-chain-fatty-acid--CoA ligase</fullName>
        <ecNumber evidence="14">6.2.1.3</ecNumber>
    </recommendedName>
</protein>
<dbReference type="EC" id="6.2.1.3" evidence="14"/>
<name>A0A8C9FSM6_PAVCR</name>
<dbReference type="Gene3D" id="3.40.50.12780">
    <property type="entry name" value="N-terminal domain of ligase-like"/>
    <property type="match status" value="2"/>
</dbReference>
<dbReference type="GO" id="GO:0005524">
    <property type="term" value="F:ATP binding"/>
    <property type="evidence" value="ECO:0007669"/>
    <property type="project" value="UniProtKB-KW"/>
</dbReference>
<accession>A0A8C9FSM6</accession>
<evidence type="ECO:0000256" key="2">
    <source>
        <dbReference type="ARBA" id="ARBA00022598"/>
    </source>
</evidence>
<evidence type="ECO:0000256" key="6">
    <source>
        <dbReference type="ARBA" id="ARBA00023098"/>
    </source>
</evidence>
<evidence type="ECO:0000256" key="13">
    <source>
        <dbReference type="ARBA" id="ARBA00049139"/>
    </source>
</evidence>